<feature type="domain" description="Putative zinc-finger" evidence="1">
    <location>
        <begin position="32"/>
        <end position="65"/>
    </location>
</feature>
<reference evidence="2 3" key="1">
    <citation type="submission" date="2024-04" db="EMBL/GenBank/DDBJ databases">
        <title>Novel genus in family Flammeovirgaceae.</title>
        <authorList>
            <person name="Nguyen T.H."/>
            <person name="Vuong T.Q."/>
            <person name="Le H."/>
            <person name="Kim S.-G."/>
        </authorList>
    </citation>
    <scope>NUCLEOTIDE SEQUENCE [LARGE SCALE GENOMIC DNA]</scope>
    <source>
        <strain evidence="2 3">JCM 23209</strain>
    </source>
</reference>
<evidence type="ECO:0000259" key="1">
    <source>
        <dbReference type="Pfam" id="PF13490"/>
    </source>
</evidence>
<proteinExistence type="predicted"/>
<keyword evidence="3" id="KW-1185">Reference proteome</keyword>
<accession>A0AAW9S4T8</accession>
<dbReference type="Proteomes" id="UP001403385">
    <property type="component" value="Unassembled WGS sequence"/>
</dbReference>
<sequence>MGIHCLFNNLKGSVDKWLVKLSLKKNRNRLTCKEFSEMVHYFIDNELSTRERLLFQKQLEKCTACKEQFQVEQEIVNLIRSNVKKKEVPIALEEEIRQKVKIYELLQ</sequence>
<protein>
    <submittedName>
        <fullName evidence="2">Zf-HC2 domain-containing protein</fullName>
    </submittedName>
</protein>
<dbReference type="RefSeq" id="WP_346819734.1">
    <property type="nucleotide sequence ID" value="NZ_JBDKWZ010000001.1"/>
</dbReference>
<dbReference type="InterPro" id="IPR027383">
    <property type="entry name" value="Znf_put"/>
</dbReference>
<dbReference type="Pfam" id="PF13490">
    <property type="entry name" value="zf-HC2"/>
    <property type="match status" value="1"/>
</dbReference>
<evidence type="ECO:0000313" key="2">
    <source>
        <dbReference type="EMBL" id="MEN7546393.1"/>
    </source>
</evidence>
<dbReference type="EMBL" id="JBDKWZ010000001">
    <property type="protein sequence ID" value="MEN7546393.1"/>
    <property type="molecule type" value="Genomic_DNA"/>
</dbReference>
<name>A0AAW9S4T8_9BACT</name>
<evidence type="ECO:0000313" key="3">
    <source>
        <dbReference type="Proteomes" id="UP001403385"/>
    </source>
</evidence>
<gene>
    <name evidence="2" type="ORF">AAG747_00645</name>
</gene>
<dbReference type="AlphaFoldDB" id="A0AAW9S4T8"/>
<organism evidence="2 3">
    <name type="scientific">Rapidithrix thailandica</name>
    <dbReference type="NCBI Taxonomy" id="413964"/>
    <lineage>
        <taxon>Bacteria</taxon>
        <taxon>Pseudomonadati</taxon>
        <taxon>Bacteroidota</taxon>
        <taxon>Cytophagia</taxon>
        <taxon>Cytophagales</taxon>
        <taxon>Flammeovirgaceae</taxon>
        <taxon>Rapidithrix</taxon>
    </lineage>
</organism>
<comment type="caution">
    <text evidence="2">The sequence shown here is derived from an EMBL/GenBank/DDBJ whole genome shotgun (WGS) entry which is preliminary data.</text>
</comment>